<dbReference type="GO" id="GO:0005524">
    <property type="term" value="F:ATP binding"/>
    <property type="evidence" value="ECO:0007669"/>
    <property type="project" value="UniProtKB-KW"/>
</dbReference>
<feature type="domain" description="Helicase C-terminal" evidence="14">
    <location>
        <begin position="371"/>
        <end position="541"/>
    </location>
</feature>
<evidence type="ECO:0000256" key="10">
    <source>
        <dbReference type="ARBA" id="ARBA00023211"/>
    </source>
</evidence>
<dbReference type="InterPro" id="IPR005034">
    <property type="entry name" value="Dicer_dimerisation"/>
</dbReference>
<evidence type="ECO:0000256" key="7">
    <source>
        <dbReference type="ARBA" id="ARBA00022840"/>
    </source>
</evidence>
<dbReference type="Pfam" id="PF00636">
    <property type="entry name" value="Ribonuclease_3"/>
    <property type="match status" value="2"/>
</dbReference>
<dbReference type="Gene3D" id="3.30.160.380">
    <property type="entry name" value="Dicer dimerisation domain"/>
    <property type="match status" value="1"/>
</dbReference>
<dbReference type="EMBL" id="JABELV010000079">
    <property type="protein sequence ID" value="KAG7531938.1"/>
    <property type="molecule type" value="Genomic_DNA"/>
</dbReference>
<organism evidence="16 17">
    <name type="scientific">Filobasidium floriforme</name>
    <dbReference type="NCBI Taxonomy" id="5210"/>
    <lineage>
        <taxon>Eukaryota</taxon>
        <taxon>Fungi</taxon>
        <taxon>Dikarya</taxon>
        <taxon>Basidiomycota</taxon>
        <taxon>Agaricomycotina</taxon>
        <taxon>Tremellomycetes</taxon>
        <taxon>Filobasidiales</taxon>
        <taxon>Filobasidiaceae</taxon>
        <taxon>Filobasidium</taxon>
    </lineage>
</organism>
<evidence type="ECO:0000256" key="2">
    <source>
        <dbReference type="ARBA" id="ARBA00022723"/>
    </source>
</evidence>
<comment type="similarity">
    <text evidence="11">Belongs to the helicase family. Dicer subfamily.</text>
</comment>
<proteinExistence type="inferred from homology"/>
<evidence type="ECO:0000256" key="8">
    <source>
        <dbReference type="ARBA" id="ARBA00022842"/>
    </source>
</evidence>
<dbReference type="Pfam" id="PF04851">
    <property type="entry name" value="ResIII"/>
    <property type="match status" value="1"/>
</dbReference>
<dbReference type="InterPro" id="IPR006935">
    <property type="entry name" value="Helicase/UvrB_N"/>
</dbReference>
<keyword evidence="11" id="KW-0694">RNA-binding</keyword>
<dbReference type="GO" id="GO:0004525">
    <property type="term" value="F:ribonuclease III activity"/>
    <property type="evidence" value="ECO:0007669"/>
    <property type="project" value="InterPro"/>
</dbReference>
<protein>
    <recommendedName>
        <fullName evidence="18">Dicer-like protein 1</fullName>
    </recommendedName>
</protein>
<dbReference type="PROSITE" id="PS00517">
    <property type="entry name" value="RNASE_3_1"/>
    <property type="match status" value="1"/>
</dbReference>
<comment type="cofactor">
    <cofactor evidence="1">
        <name>Mn(2+)</name>
        <dbReference type="ChEBI" id="CHEBI:29035"/>
    </cofactor>
</comment>
<keyword evidence="10" id="KW-0464">Manganese</keyword>
<evidence type="ECO:0000256" key="11">
    <source>
        <dbReference type="PROSITE-ProRule" id="PRU00657"/>
    </source>
</evidence>
<keyword evidence="17" id="KW-1185">Reference proteome</keyword>
<dbReference type="InterPro" id="IPR001650">
    <property type="entry name" value="Helicase_C-like"/>
</dbReference>
<dbReference type="CDD" id="cd18034">
    <property type="entry name" value="DEXHc_dicer"/>
    <property type="match status" value="1"/>
</dbReference>
<dbReference type="InterPro" id="IPR000999">
    <property type="entry name" value="RNase_III_dom"/>
</dbReference>
<keyword evidence="7" id="KW-0067">ATP-binding</keyword>
<evidence type="ECO:0000259" key="12">
    <source>
        <dbReference type="PROSITE" id="PS50142"/>
    </source>
</evidence>
<dbReference type="InterPro" id="IPR036389">
    <property type="entry name" value="RNase_III_sf"/>
</dbReference>
<gene>
    <name evidence="16" type="ORF">FFLO_04006</name>
</gene>
<dbReference type="Pfam" id="PF03368">
    <property type="entry name" value="Dicer_dimer"/>
    <property type="match status" value="1"/>
</dbReference>
<evidence type="ECO:0000256" key="6">
    <source>
        <dbReference type="ARBA" id="ARBA00022806"/>
    </source>
</evidence>
<evidence type="ECO:0000259" key="13">
    <source>
        <dbReference type="PROSITE" id="PS51192"/>
    </source>
</evidence>
<evidence type="ECO:0000256" key="4">
    <source>
        <dbReference type="ARBA" id="ARBA00022741"/>
    </source>
</evidence>
<accession>A0A8K0JJT4</accession>
<dbReference type="CDD" id="cd00593">
    <property type="entry name" value="RIBOc"/>
    <property type="match status" value="2"/>
</dbReference>
<keyword evidence="5" id="KW-0378">Hydrolase</keyword>
<dbReference type="GO" id="GO:0046872">
    <property type="term" value="F:metal ion binding"/>
    <property type="evidence" value="ECO:0007669"/>
    <property type="project" value="UniProtKB-KW"/>
</dbReference>
<feature type="domain" description="RNase III" evidence="12">
    <location>
        <begin position="998"/>
        <end position="1114"/>
    </location>
</feature>
<comment type="caution">
    <text evidence="16">The sequence shown here is derived from an EMBL/GenBank/DDBJ whole genome shotgun (WGS) entry which is preliminary data.</text>
</comment>
<dbReference type="InterPro" id="IPR027417">
    <property type="entry name" value="P-loop_NTPase"/>
</dbReference>
<reference evidence="16" key="1">
    <citation type="submission" date="2020-04" db="EMBL/GenBank/DDBJ databases">
        <title>Analysis of mating type loci in Filobasidium floriforme.</title>
        <authorList>
            <person name="Nowrousian M."/>
        </authorList>
    </citation>
    <scope>NUCLEOTIDE SEQUENCE</scope>
    <source>
        <strain evidence="16">CBS 6242</strain>
    </source>
</reference>
<evidence type="ECO:0000256" key="1">
    <source>
        <dbReference type="ARBA" id="ARBA00001936"/>
    </source>
</evidence>
<feature type="domain" description="Dicer dsRNA-binding fold" evidence="15">
    <location>
        <begin position="576"/>
        <end position="676"/>
    </location>
</feature>
<dbReference type="PROSITE" id="PS51192">
    <property type="entry name" value="HELICASE_ATP_BIND_1"/>
    <property type="match status" value="1"/>
</dbReference>
<dbReference type="PROSITE" id="PS51327">
    <property type="entry name" value="DICER_DSRBF"/>
    <property type="match status" value="1"/>
</dbReference>
<feature type="domain" description="Helicase ATP-binding" evidence="13">
    <location>
        <begin position="54"/>
        <end position="234"/>
    </location>
</feature>
<dbReference type="SUPFAM" id="SSF52540">
    <property type="entry name" value="P-loop containing nucleoside triphosphate hydrolases"/>
    <property type="match status" value="1"/>
</dbReference>
<keyword evidence="8" id="KW-0460">Magnesium</keyword>
<dbReference type="Proteomes" id="UP000812966">
    <property type="component" value="Unassembled WGS sequence"/>
</dbReference>
<dbReference type="PANTHER" id="PTHR14950:SF37">
    <property type="entry name" value="ENDORIBONUCLEASE DICER"/>
    <property type="match status" value="1"/>
</dbReference>
<evidence type="ECO:0000313" key="16">
    <source>
        <dbReference type="EMBL" id="KAG7531938.1"/>
    </source>
</evidence>
<feature type="domain" description="RNase III" evidence="12">
    <location>
        <begin position="1154"/>
        <end position="1301"/>
    </location>
</feature>
<evidence type="ECO:0000259" key="14">
    <source>
        <dbReference type="PROSITE" id="PS51194"/>
    </source>
</evidence>
<dbReference type="SMART" id="SM00535">
    <property type="entry name" value="RIBOc"/>
    <property type="match status" value="2"/>
</dbReference>
<dbReference type="PANTHER" id="PTHR14950">
    <property type="entry name" value="DICER-RELATED"/>
    <property type="match status" value="1"/>
</dbReference>
<dbReference type="GO" id="GO:0003677">
    <property type="term" value="F:DNA binding"/>
    <property type="evidence" value="ECO:0007669"/>
    <property type="project" value="InterPro"/>
</dbReference>
<dbReference type="PROSITE" id="PS51194">
    <property type="entry name" value="HELICASE_CTER"/>
    <property type="match status" value="1"/>
</dbReference>
<dbReference type="GO" id="GO:0004386">
    <property type="term" value="F:helicase activity"/>
    <property type="evidence" value="ECO:0007669"/>
    <property type="project" value="UniProtKB-KW"/>
</dbReference>
<evidence type="ECO:0000259" key="15">
    <source>
        <dbReference type="PROSITE" id="PS51327"/>
    </source>
</evidence>
<evidence type="ECO:0000256" key="5">
    <source>
        <dbReference type="ARBA" id="ARBA00022801"/>
    </source>
</evidence>
<dbReference type="Gene3D" id="3.40.50.300">
    <property type="entry name" value="P-loop containing nucleotide triphosphate hydrolases"/>
    <property type="match status" value="2"/>
</dbReference>
<evidence type="ECO:0000256" key="9">
    <source>
        <dbReference type="ARBA" id="ARBA00023158"/>
    </source>
</evidence>
<dbReference type="InterPro" id="IPR038248">
    <property type="entry name" value="Dicer_dimer_sf"/>
</dbReference>
<dbReference type="SUPFAM" id="SSF69065">
    <property type="entry name" value="RNase III domain-like"/>
    <property type="match status" value="2"/>
</dbReference>
<sequence length="1444" mass="163623">MPDVTAMDIDSDHGFLASAIEVVVKDPSLMDVDRHHEGQPDLPSTVPRAYQQEILEEAYKRNIIAVLPTGVGKTLIGALLIKRTVKEMARMNQKKLAVFLVPSVPLVYQQSDFIRTETKLNVKNFCGEMGVDFWDREQWLQELDIGKTDVIVCTPQIFYNCLTHAYIFMEQCSLLIIDECHHARKKHPLNTTMSHFYHTIGKGRNRPKILGLTASPIWNPRNPFDSLAELESNLQASTIAVKFNMEELGYFSSKPVEIVEYYHDNQLWEAGELHKALKEMNFRGTEDTPWESIEVKADVARRVLGPVGVSHFLSQLYAKPVQTELRAASYTLRMPEEELRILKKVDQAIKAADASLPDSLSASVLPNKICKLVQILTQYRKSSLETVSTDVGFQCIIFVMQRHVAFGLSWMLERVEELKSWLKIKTLVGHGSRKSLEGQSQDFKQQQETVKEFKDGKYNVLISTAVGEEGLDFPACDLVIRFDPLQTMIGYVQSRGRARHQKSKFILMLNQDQPDEIKNYQHFINQEPMLDEMYRADRSEAPAYDMDNARISRYDQALRETFTVPETGAVLTYEGAVPLVEQTCSLLPHAMGVAPPRPAYEETTTMSDGNPCYFISNLRLPTAVPLPRNALLFMGTPRTSKSEAKRAVAFEAAKTLYRYKLLNEYLLPHREKKGDRAEDGAGRQLGEDLDLELEVPVQSTWGDIWKDGAELFLHRMSIGGRLVVGIVSGRQISVNELPFHLWQGRDDQEHQIEVRVFPGERFHPLPGKSVSGTLEALERYSRTVMTRVLRPNYLMEGKLACLFAPLTSEGGLDASMVQRLAEGEAVKTWSSPGAFDYLAFDCMGRQIQIECARPDLTPKSPPVSVKQPSGEQVCREQGFATYEEYAEKKLTYMPGSYKLLEGGDQTMLQVVSLRRRRNNLVSQKYAILADSIHGRTKGHPQGQRFILPRKLVRLSTIPLAVRESLMLLPSIMRYMTDYDRLQHPPLDIGTHEIQLPRLHEALSPPAAVYGHDYQRLETLGDRVLQLATTVFLYQEYPFKHEGLLSPLRAHSVCNRFLRNKAHIAGLGSMMCMESVMIAKWRPPYTHDPATRTVNRKWMQDCLEALLGAAYLSGGFPTALKIGQAVGLCFGSTEPWEERPGAMPAHTGQRMGRDLARLEERLNYTFEYPQLLLSSVTHPSYCGLETSPYQRLEFLGDAVLDFVVMRQLFLAFPKADSGTLSWMKMLFVCNASLAYLSVRILKLHHYLLHDSAALLRTIHLHVEEIEQIDLNKMIEEIWDYHPPKLFADIFEAVCGAIFIDCGYDVDKVSAILGPILSPFFASLKHAERIDPISTLIRWAVRVYKCQKVRFARIEVAQGQPEARHTYNVLVHDEVIATAGADHAYTAKCKGSQIAFEILRRDGRMSEICDCRPIGTDIEDTDVRVDDVEDGNLMQEELQRVFDLGS</sequence>
<dbReference type="SMART" id="SM00487">
    <property type="entry name" value="DEXDc"/>
    <property type="match status" value="1"/>
</dbReference>
<dbReference type="SMART" id="SM00490">
    <property type="entry name" value="HELICc"/>
    <property type="match status" value="1"/>
</dbReference>
<keyword evidence="3" id="KW-0677">Repeat</keyword>
<keyword evidence="2" id="KW-0479">Metal-binding</keyword>
<dbReference type="PROSITE" id="PS50142">
    <property type="entry name" value="RNASE_3_2"/>
    <property type="match status" value="2"/>
</dbReference>
<keyword evidence="6" id="KW-0347">Helicase</keyword>
<dbReference type="GO" id="GO:0003723">
    <property type="term" value="F:RNA binding"/>
    <property type="evidence" value="ECO:0007669"/>
    <property type="project" value="UniProtKB-UniRule"/>
</dbReference>
<dbReference type="InterPro" id="IPR014001">
    <property type="entry name" value="Helicase_ATP-bd"/>
</dbReference>
<evidence type="ECO:0008006" key="18">
    <source>
        <dbReference type="Google" id="ProtNLM"/>
    </source>
</evidence>
<evidence type="ECO:0000313" key="17">
    <source>
        <dbReference type="Proteomes" id="UP000812966"/>
    </source>
</evidence>
<evidence type="ECO:0000256" key="3">
    <source>
        <dbReference type="ARBA" id="ARBA00022737"/>
    </source>
</evidence>
<dbReference type="Pfam" id="PF00271">
    <property type="entry name" value="Helicase_C"/>
    <property type="match status" value="1"/>
</dbReference>
<dbReference type="GO" id="GO:0031047">
    <property type="term" value="P:regulatory ncRNA-mediated gene silencing"/>
    <property type="evidence" value="ECO:0007669"/>
    <property type="project" value="UniProtKB-KW"/>
</dbReference>
<dbReference type="GO" id="GO:0006396">
    <property type="term" value="P:RNA processing"/>
    <property type="evidence" value="ECO:0007669"/>
    <property type="project" value="InterPro"/>
</dbReference>
<keyword evidence="9" id="KW-0943">RNA-mediated gene silencing</keyword>
<dbReference type="Gene3D" id="1.10.1520.10">
    <property type="entry name" value="Ribonuclease III domain"/>
    <property type="match status" value="2"/>
</dbReference>
<keyword evidence="4" id="KW-0547">Nucleotide-binding</keyword>
<name>A0A8K0JJT4_9TREE</name>